<accession>A0A1W6Z402</accession>
<evidence type="ECO:0000313" key="2">
    <source>
        <dbReference type="EMBL" id="ARP88135.1"/>
    </source>
</evidence>
<organism evidence="2 3">
    <name type="scientific">Bordetella genomosp. 9</name>
    <dbReference type="NCBI Taxonomy" id="1416803"/>
    <lineage>
        <taxon>Bacteria</taxon>
        <taxon>Pseudomonadati</taxon>
        <taxon>Pseudomonadota</taxon>
        <taxon>Betaproteobacteria</taxon>
        <taxon>Burkholderiales</taxon>
        <taxon>Alcaligenaceae</taxon>
        <taxon>Bordetella</taxon>
    </lineage>
</organism>
<dbReference type="EMBL" id="CP021109">
    <property type="protein sequence ID" value="ARP88135.1"/>
    <property type="molecule type" value="Genomic_DNA"/>
</dbReference>
<gene>
    <name evidence="2" type="ORF">CAL13_19385</name>
</gene>
<proteinExistence type="predicted"/>
<feature type="region of interest" description="Disordered" evidence="1">
    <location>
        <begin position="50"/>
        <end position="74"/>
    </location>
</feature>
<evidence type="ECO:0000256" key="1">
    <source>
        <dbReference type="SAM" id="MobiDB-lite"/>
    </source>
</evidence>
<dbReference type="RefSeq" id="WP_086073270.1">
    <property type="nucleotide sequence ID" value="NZ_CP021109.1"/>
</dbReference>
<keyword evidence="3" id="KW-1185">Reference proteome</keyword>
<evidence type="ECO:0000313" key="3">
    <source>
        <dbReference type="Proteomes" id="UP000194139"/>
    </source>
</evidence>
<dbReference type="AlphaFoldDB" id="A0A1W6Z402"/>
<dbReference type="Proteomes" id="UP000194139">
    <property type="component" value="Chromosome"/>
</dbReference>
<sequence length="74" mass="8401">MNTHLSPQETYLARPIGEQMAAHLARRAEVRRMVPLLPRSLAELFAAWRRPATNASARPPRENRAAHSWASETK</sequence>
<protein>
    <submittedName>
        <fullName evidence="2">Uncharacterized protein</fullName>
    </submittedName>
</protein>
<reference evidence="2 3" key="1">
    <citation type="submission" date="2017-05" db="EMBL/GenBank/DDBJ databases">
        <title>Complete and WGS of Bordetella genogroups.</title>
        <authorList>
            <person name="Spilker T."/>
            <person name="LiPuma J."/>
        </authorList>
    </citation>
    <scope>NUCLEOTIDE SEQUENCE [LARGE SCALE GENOMIC DNA]</scope>
    <source>
        <strain evidence="2 3">AU17164</strain>
    </source>
</reference>
<name>A0A1W6Z402_9BORD</name>